<dbReference type="OrthoDB" id="3915838at2759"/>
<feature type="domain" description="SGNH hydrolase-type esterase" evidence="3">
    <location>
        <begin position="488"/>
        <end position="678"/>
    </location>
</feature>
<evidence type="ECO:0000313" key="4">
    <source>
        <dbReference type="EMBL" id="KAF2100101.1"/>
    </source>
</evidence>
<dbReference type="InterPro" id="IPR005198">
    <property type="entry name" value="Glyco_hydro_76"/>
</dbReference>
<evidence type="ECO:0000259" key="3">
    <source>
        <dbReference type="Pfam" id="PF13472"/>
    </source>
</evidence>
<dbReference type="Pfam" id="PF13472">
    <property type="entry name" value="Lipase_GDSL_2"/>
    <property type="match status" value="1"/>
</dbReference>
<reference evidence="4" key="1">
    <citation type="journal article" date="2020" name="Stud. Mycol.">
        <title>101 Dothideomycetes genomes: a test case for predicting lifestyles and emergence of pathogens.</title>
        <authorList>
            <person name="Haridas S."/>
            <person name="Albert R."/>
            <person name="Binder M."/>
            <person name="Bloem J."/>
            <person name="Labutti K."/>
            <person name="Salamov A."/>
            <person name="Andreopoulos B."/>
            <person name="Baker S."/>
            <person name="Barry K."/>
            <person name="Bills G."/>
            <person name="Bluhm B."/>
            <person name="Cannon C."/>
            <person name="Castanera R."/>
            <person name="Culley D."/>
            <person name="Daum C."/>
            <person name="Ezra D."/>
            <person name="Gonzalez J."/>
            <person name="Henrissat B."/>
            <person name="Kuo A."/>
            <person name="Liang C."/>
            <person name="Lipzen A."/>
            <person name="Lutzoni F."/>
            <person name="Magnuson J."/>
            <person name="Mondo S."/>
            <person name="Nolan M."/>
            <person name="Ohm R."/>
            <person name="Pangilinan J."/>
            <person name="Park H.-J."/>
            <person name="Ramirez L."/>
            <person name="Alfaro M."/>
            <person name="Sun H."/>
            <person name="Tritt A."/>
            <person name="Yoshinaga Y."/>
            <person name="Zwiers L.-H."/>
            <person name="Turgeon B."/>
            <person name="Goodwin S."/>
            <person name="Spatafora J."/>
            <person name="Crous P."/>
            <person name="Grigoriev I."/>
        </authorList>
    </citation>
    <scope>NUCLEOTIDE SEQUENCE</scope>
    <source>
        <strain evidence="4">CBS 133067</strain>
    </source>
</reference>
<protein>
    <recommendedName>
        <fullName evidence="3">SGNH hydrolase-type esterase domain-containing protein</fullName>
    </recommendedName>
</protein>
<feature type="compositionally biased region" description="Low complexity" evidence="1">
    <location>
        <begin position="771"/>
        <end position="794"/>
    </location>
</feature>
<evidence type="ECO:0000256" key="1">
    <source>
        <dbReference type="SAM" id="MobiDB-lite"/>
    </source>
</evidence>
<dbReference type="InterPro" id="IPR008928">
    <property type="entry name" value="6-hairpin_glycosidase_sf"/>
</dbReference>
<dbReference type="EMBL" id="ML978125">
    <property type="protein sequence ID" value="KAF2100101.1"/>
    <property type="molecule type" value="Genomic_DNA"/>
</dbReference>
<dbReference type="Pfam" id="PF03663">
    <property type="entry name" value="Glyco_hydro_76"/>
    <property type="match status" value="1"/>
</dbReference>
<dbReference type="AlphaFoldDB" id="A0A9P4IE11"/>
<name>A0A9P4IE11_9PEZI</name>
<organism evidence="4 5">
    <name type="scientific">Rhizodiscina lignyota</name>
    <dbReference type="NCBI Taxonomy" id="1504668"/>
    <lineage>
        <taxon>Eukaryota</taxon>
        <taxon>Fungi</taxon>
        <taxon>Dikarya</taxon>
        <taxon>Ascomycota</taxon>
        <taxon>Pezizomycotina</taxon>
        <taxon>Dothideomycetes</taxon>
        <taxon>Pleosporomycetidae</taxon>
        <taxon>Aulographales</taxon>
        <taxon>Rhizodiscinaceae</taxon>
        <taxon>Rhizodiscina</taxon>
    </lineage>
</organism>
<feature type="region of interest" description="Disordered" evidence="1">
    <location>
        <begin position="377"/>
        <end position="396"/>
    </location>
</feature>
<proteinExistence type="predicted"/>
<sequence length="921" mass="99487">MLIWPSISQLLLQLTLVAVAIADSPGSRALSAAQNLQQYYDTSTGLWHTTAWWTSANCLQALTDLQTVCPSCATKPTVQDVIATTHKQAQVAGYTGFIGTYYDDEAWWALAWVRAYDLTKNQQYLDTATAIFEDMLSTGMNATCGGIWWRKKEPKKHTAIANALFISLAAHLANRHPNKSFYYGWATKNYKWFQKVGYLKNCQIQDSLNVPNSCDLIGQFWTYNQGVILGAILEMNKFAADSSLIAEAHCIADHAISRFSDRNGILHELWDNNTSRYPFPVGHDGITFKGVFMRNLGLLQKETGAPSYKDFIDRNANSIWTNAMYPNGTIGVNWAGPLNGIAMAAQQAAGLDALVAAVRANPGATTIPAVHSPGAAQLSHASSATEPVSPNISQAPSKTASVVYPTLAKAPLLSESLLSDSAGGKKEVTDSSVPASASKPVTTSKPILTYEPTSSSTSVSSKAVSSSLPEYPSSRGAFAGMRLRICPIGDSITRGYTSTDGNGYREHLRQMLLSAGAQVNMVGSVRSGTMFDGLHDGHSGAVITQIQANVSEHKTLLTFKPNIVLLHAGTNDFALHPGAVYDPTHAPAHLQSLINWILTQVPEVVILVAQIEEVYGNITRTQMHRIFNKGVVDVVTKLAKNGKHIYPANSGPWLTATSTDKHLYWHDGLHPNDAGYEVLAKGWYEALLKVKDIKGLIQKPADVNFDPGIFNPAHTPKSYAANSVVSHLTPTPAVAKTSSDLASHPISPVTSEGVSLRPSILSSIEYGGHLPSGAPTEAESSPPSTSSGIKQSYSSLESSSMSSADSVLRVTTTTNVVVTKSGASTTVPHKMVWETNYVYATVTEWVTVGSSLKNSNANMGHRVQEKENVAEHPQSTVYSRSANWPSLPTNLGNWTYFRAYGAIMKRWLLDDDDASDVDEAS</sequence>
<dbReference type="InterPro" id="IPR053169">
    <property type="entry name" value="MUG_Protein"/>
</dbReference>
<evidence type="ECO:0000313" key="5">
    <source>
        <dbReference type="Proteomes" id="UP000799772"/>
    </source>
</evidence>
<feature type="chain" id="PRO_5040255949" description="SGNH hydrolase-type esterase domain-containing protein" evidence="2">
    <location>
        <begin position="23"/>
        <end position="921"/>
    </location>
</feature>
<accession>A0A9P4IE11</accession>
<feature type="signal peptide" evidence="2">
    <location>
        <begin position="1"/>
        <end position="22"/>
    </location>
</feature>
<feature type="compositionally biased region" description="Polar residues" evidence="1">
    <location>
        <begin position="379"/>
        <end position="396"/>
    </location>
</feature>
<dbReference type="SUPFAM" id="SSF48208">
    <property type="entry name" value="Six-hairpin glycosidases"/>
    <property type="match status" value="1"/>
</dbReference>
<dbReference type="PANTHER" id="PTHR47791">
    <property type="entry name" value="MEIOTICALLY UP-REGULATED GENE 191 PROTEIN"/>
    <property type="match status" value="1"/>
</dbReference>
<dbReference type="InterPro" id="IPR036514">
    <property type="entry name" value="SGNH_hydro_sf"/>
</dbReference>
<dbReference type="Proteomes" id="UP000799772">
    <property type="component" value="Unassembled WGS sequence"/>
</dbReference>
<dbReference type="SUPFAM" id="SSF52266">
    <property type="entry name" value="SGNH hydrolase"/>
    <property type="match status" value="1"/>
</dbReference>
<evidence type="ECO:0000256" key="2">
    <source>
        <dbReference type="SAM" id="SignalP"/>
    </source>
</evidence>
<feature type="compositionally biased region" description="Polar residues" evidence="1">
    <location>
        <begin position="430"/>
        <end position="446"/>
    </location>
</feature>
<gene>
    <name evidence="4" type="ORF">NA57DRAFT_75603</name>
</gene>
<feature type="region of interest" description="Disordered" evidence="1">
    <location>
        <begin position="419"/>
        <end position="468"/>
    </location>
</feature>
<dbReference type="Gene3D" id="1.50.10.20">
    <property type="match status" value="1"/>
</dbReference>
<feature type="region of interest" description="Disordered" evidence="1">
    <location>
        <begin position="767"/>
        <end position="794"/>
    </location>
</feature>
<comment type="caution">
    <text evidence="4">The sequence shown here is derived from an EMBL/GenBank/DDBJ whole genome shotgun (WGS) entry which is preliminary data.</text>
</comment>
<feature type="compositionally biased region" description="Low complexity" evidence="1">
    <location>
        <begin position="453"/>
        <end position="467"/>
    </location>
</feature>
<dbReference type="PANTHER" id="PTHR47791:SF1">
    <property type="entry name" value="ENDO MANNANASE, GH76 FAMILY (EUROFUNG)"/>
    <property type="match status" value="1"/>
</dbReference>
<keyword evidence="5" id="KW-1185">Reference proteome</keyword>
<dbReference type="InterPro" id="IPR013830">
    <property type="entry name" value="SGNH_hydro"/>
</dbReference>
<dbReference type="Gene3D" id="3.40.50.1110">
    <property type="entry name" value="SGNH hydrolase"/>
    <property type="match status" value="1"/>
</dbReference>
<dbReference type="GO" id="GO:0005975">
    <property type="term" value="P:carbohydrate metabolic process"/>
    <property type="evidence" value="ECO:0007669"/>
    <property type="project" value="InterPro"/>
</dbReference>
<keyword evidence="2" id="KW-0732">Signal</keyword>